<keyword evidence="4" id="KW-1185">Reference proteome</keyword>
<dbReference type="EMBL" id="JABEQN010000008">
    <property type="protein sequence ID" value="MBB2193643.1"/>
    <property type="molecule type" value="Genomic_DNA"/>
</dbReference>
<feature type="transmembrane region" description="Helical" evidence="1">
    <location>
        <begin position="40"/>
        <end position="58"/>
    </location>
</feature>
<evidence type="ECO:0000313" key="3">
    <source>
        <dbReference type="EMBL" id="MBB2193643.1"/>
    </source>
</evidence>
<dbReference type="RefSeq" id="WP_182973612.1">
    <property type="nucleotide sequence ID" value="NZ_JABEQN010000008.1"/>
</dbReference>
<keyword evidence="1" id="KW-0472">Membrane</keyword>
<sequence length="83" mass="8789">MGIDLLLGAVGAVLSAIMVRRQYREETASGSLSSKSKARFVIMGVALWIGFMAVGEFGDRAMLSYTHAQEATSGQALKASHPS</sequence>
<organism evidence="2 5">
    <name type="scientific">Gluconacetobacter dulcium</name>
    <dbReference type="NCBI Taxonomy" id="2729096"/>
    <lineage>
        <taxon>Bacteria</taxon>
        <taxon>Pseudomonadati</taxon>
        <taxon>Pseudomonadota</taxon>
        <taxon>Alphaproteobacteria</taxon>
        <taxon>Acetobacterales</taxon>
        <taxon>Acetobacteraceae</taxon>
        <taxon>Gluconacetobacter</taxon>
    </lineage>
</organism>
<protein>
    <submittedName>
        <fullName evidence="2">Uncharacterized protein</fullName>
    </submittedName>
</protein>
<evidence type="ECO:0000313" key="2">
    <source>
        <dbReference type="EMBL" id="MBB2164590.1"/>
    </source>
</evidence>
<evidence type="ECO:0000256" key="1">
    <source>
        <dbReference type="SAM" id="Phobius"/>
    </source>
</evidence>
<dbReference type="Proteomes" id="UP000561077">
    <property type="component" value="Unassembled WGS sequence"/>
</dbReference>
<name>A0A7W4IKM0_9PROT</name>
<dbReference type="Proteomes" id="UP000540490">
    <property type="component" value="Unassembled WGS sequence"/>
</dbReference>
<comment type="caution">
    <text evidence="2">The sequence shown here is derived from an EMBL/GenBank/DDBJ whole genome shotgun (WGS) entry which is preliminary data.</text>
</comment>
<keyword evidence="1" id="KW-0812">Transmembrane</keyword>
<evidence type="ECO:0000313" key="4">
    <source>
        <dbReference type="Proteomes" id="UP000540490"/>
    </source>
</evidence>
<reference evidence="4 5" key="1">
    <citation type="submission" date="2020-04" db="EMBL/GenBank/DDBJ databases">
        <title>Description of novel Gluconacetobacter.</title>
        <authorList>
            <person name="Sombolestani A."/>
        </authorList>
    </citation>
    <scope>NUCLEOTIDE SEQUENCE [LARGE SCALE GENOMIC DNA]</scope>
    <source>
        <strain evidence="3 4">LMG 1728</strain>
        <strain evidence="2 5">LMG 1731</strain>
    </source>
</reference>
<gene>
    <name evidence="3" type="ORF">HLH25_08305</name>
    <name evidence="2" type="ORF">HLH26_08550</name>
</gene>
<dbReference type="AlphaFoldDB" id="A0A7W4IKM0"/>
<accession>A0A7W4IKM0</accession>
<proteinExistence type="predicted"/>
<evidence type="ECO:0000313" key="5">
    <source>
        <dbReference type="Proteomes" id="UP000561077"/>
    </source>
</evidence>
<keyword evidence="1" id="KW-1133">Transmembrane helix</keyword>
<dbReference type="EMBL" id="JABEQO010000008">
    <property type="protein sequence ID" value="MBB2164590.1"/>
    <property type="molecule type" value="Genomic_DNA"/>
</dbReference>